<dbReference type="GO" id="GO:0006633">
    <property type="term" value="P:fatty acid biosynthetic process"/>
    <property type="evidence" value="ECO:0007669"/>
    <property type="project" value="TreeGrafter"/>
</dbReference>
<dbReference type="Gene3D" id="3.40.47.10">
    <property type="match status" value="1"/>
</dbReference>
<proteinExistence type="predicted"/>
<keyword evidence="1" id="KW-0596">Phosphopantetheine</keyword>
<dbReference type="EMBL" id="KV907508">
    <property type="protein sequence ID" value="OOF92009.1"/>
    <property type="molecule type" value="Genomic_DNA"/>
</dbReference>
<dbReference type="Proteomes" id="UP000188318">
    <property type="component" value="Unassembled WGS sequence"/>
</dbReference>
<dbReference type="Pfam" id="PF22621">
    <property type="entry name" value="CurL-like_PKS_C"/>
    <property type="match status" value="1"/>
</dbReference>
<dbReference type="Gene3D" id="3.30.70.3290">
    <property type="match status" value="1"/>
</dbReference>
<gene>
    <name evidence="4" type="ORF">ASPCADRAFT_153301</name>
</gene>
<dbReference type="InterPro" id="IPR050091">
    <property type="entry name" value="PKS_NRPS_Biosynth_Enz"/>
</dbReference>
<dbReference type="OrthoDB" id="4170918at2759"/>
<evidence type="ECO:0000256" key="2">
    <source>
        <dbReference type="ARBA" id="ARBA00022553"/>
    </source>
</evidence>
<dbReference type="InterPro" id="IPR001227">
    <property type="entry name" value="Ac_transferase_dom_sf"/>
</dbReference>
<evidence type="ECO:0000313" key="4">
    <source>
        <dbReference type="EMBL" id="OOF92009.1"/>
    </source>
</evidence>
<dbReference type="SUPFAM" id="SSF53901">
    <property type="entry name" value="Thiolase-like"/>
    <property type="match status" value="1"/>
</dbReference>
<name>A0A1R3RBZ8_ASPC5</name>
<keyword evidence="2" id="KW-0597">Phosphoprotein</keyword>
<organism evidence="4 5">
    <name type="scientific">Aspergillus carbonarius (strain ITEM 5010)</name>
    <dbReference type="NCBI Taxonomy" id="602072"/>
    <lineage>
        <taxon>Eukaryota</taxon>
        <taxon>Fungi</taxon>
        <taxon>Dikarya</taxon>
        <taxon>Ascomycota</taxon>
        <taxon>Pezizomycotina</taxon>
        <taxon>Eurotiomycetes</taxon>
        <taxon>Eurotiomycetidae</taxon>
        <taxon>Eurotiales</taxon>
        <taxon>Aspergillaceae</taxon>
        <taxon>Aspergillus</taxon>
        <taxon>Aspergillus subgen. Circumdati</taxon>
    </lineage>
</organism>
<accession>A0A1R3RBZ8</accession>
<dbReference type="Gene3D" id="3.40.366.10">
    <property type="entry name" value="Malonyl-Coenzyme A Acyl Carrier Protein, domain 2"/>
    <property type="match status" value="1"/>
</dbReference>
<dbReference type="GO" id="GO:0004312">
    <property type="term" value="F:fatty acid synthase activity"/>
    <property type="evidence" value="ECO:0007669"/>
    <property type="project" value="TreeGrafter"/>
</dbReference>
<dbReference type="InterPro" id="IPR014031">
    <property type="entry name" value="Ketoacyl_synth_C"/>
</dbReference>
<dbReference type="VEuPathDB" id="FungiDB:ASPCADRAFT_153301"/>
<sequence>MHGTGTQIGDSTEMGSVAHVFGDECRSTPLYVGSIKSNVGHGGAAAGVTAVIKGLLMLQMNLIPPHVGVKTRLNPRFPPLDEMHIRIPGRNIPFAPRQSRWRRILVNNFGAAGGNTALLMEDTPMTPRPALPGDRGVYAIAVSAKSPSSLLRNKERLLDFLSRNPDTSLPDLSYTTTSRRRHYRHRFSTVASTVRDVQTALARIGREGHGRKPTLILAFTGQGSIYAGVAQHLFQACRSFHTDIVRFDSLARALGQPSFLALLVSPADIDTLSTVQTEVGQVCIQMALYRLYRSWGVTPQAVIG</sequence>
<evidence type="ECO:0000256" key="1">
    <source>
        <dbReference type="ARBA" id="ARBA00022450"/>
    </source>
</evidence>
<evidence type="ECO:0000259" key="3">
    <source>
        <dbReference type="PROSITE" id="PS52004"/>
    </source>
</evidence>
<dbReference type="PANTHER" id="PTHR43775">
    <property type="entry name" value="FATTY ACID SYNTHASE"/>
    <property type="match status" value="1"/>
</dbReference>
<evidence type="ECO:0000313" key="5">
    <source>
        <dbReference type="Proteomes" id="UP000188318"/>
    </source>
</evidence>
<dbReference type="PANTHER" id="PTHR43775:SF37">
    <property type="entry name" value="SI:DKEY-61P9.11"/>
    <property type="match status" value="1"/>
</dbReference>
<dbReference type="SUPFAM" id="SSF52151">
    <property type="entry name" value="FabD/lysophospholipase-like"/>
    <property type="match status" value="1"/>
</dbReference>
<dbReference type="Pfam" id="PF02801">
    <property type="entry name" value="Ketoacyl-synt_C"/>
    <property type="match status" value="1"/>
</dbReference>
<dbReference type="OMA" id="DEMHIRI"/>
<dbReference type="InterPro" id="IPR020841">
    <property type="entry name" value="PKS_Beta-ketoAc_synthase_dom"/>
</dbReference>
<dbReference type="AlphaFoldDB" id="A0A1R3RBZ8"/>
<dbReference type="GO" id="GO:0044550">
    <property type="term" value="P:secondary metabolite biosynthetic process"/>
    <property type="evidence" value="ECO:0007669"/>
    <property type="project" value="UniProtKB-ARBA"/>
</dbReference>
<reference evidence="5" key="1">
    <citation type="journal article" date="2017" name="Genome Biol.">
        <title>Comparative genomics reveals high biological diversity and specific adaptations in the industrially and medically important fungal genus Aspergillus.</title>
        <authorList>
            <person name="de Vries R.P."/>
            <person name="Riley R."/>
            <person name="Wiebenga A."/>
            <person name="Aguilar-Osorio G."/>
            <person name="Amillis S."/>
            <person name="Uchima C.A."/>
            <person name="Anderluh G."/>
            <person name="Asadollahi M."/>
            <person name="Askin M."/>
            <person name="Barry K."/>
            <person name="Battaglia E."/>
            <person name="Bayram O."/>
            <person name="Benocci T."/>
            <person name="Braus-Stromeyer S.A."/>
            <person name="Caldana C."/>
            <person name="Canovas D."/>
            <person name="Cerqueira G.C."/>
            <person name="Chen F."/>
            <person name="Chen W."/>
            <person name="Choi C."/>
            <person name="Clum A."/>
            <person name="Dos Santos R.A."/>
            <person name="Damasio A.R."/>
            <person name="Diallinas G."/>
            <person name="Emri T."/>
            <person name="Fekete E."/>
            <person name="Flipphi M."/>
            <person name="Freyberg S."/>
            <person name="Gallo A."/>
            <person name="Gournas C."/>
            <person name="Habgood R."/>
            <person name="Hainaut M."/>
            <person name="Harispe M.L."/>
            <person name="Henrissat B."/>
            <person name="Hilden K.S."/>
            <person name="Hope R."/>
            <person name="Hossain A."/>
            <person name="Karabika E."/>
            <person name="Karaffa L."/>
            <person name="Karanyi Z."/>
            <person name="Krasevec N."/>
            <person name="Kuo A."/>
            <person name="Kusch H."/>
            <person name="LaButti K."/>
            <person name="Lagendijk E.L."/>
            <person name="Lapidus A."/>
            <person name="Levasseur A."/>
            <person name="Lindquist E."/>
            <person name="Lipzen A."/>
            <person name="Logrieco A.F."/>
            <person name="MacCabe A."/>
            <person name="Maekelae M.R."/>
            <person name="Malavazi I."/>
            <person name="Melin P."/>
            <person name="Meyer V."/>
            <person name="Mielnichuk N."/>
            <person name="Miskei M."/>
            <person name="Molnar A.P."/>
            <person name="Mule G."/>
            <person name="Ngan C.Y."/>
            <person name="Orejas M."/>
            <person name="Orosz E."/>
            <person name="Ouedraogo J.P."/>
            <person name="Overkamp K.M."/>
            <person name="Park H.-S."/>
            <person name="Perrone G."/>
            <person name="Piumi F."/>
            <person name="Punt P.J."/>
            <person name="Ram A.F."/>
            <person name="Ramon A."/>
            <person name="Rauscher S."/>
            <person name="Record E."/>
            <person name="Riano-Pachon D.M."/>
            <person name="Robert V."/>
            <person name="Roehrig J."/>
            <person name="Ruller R."/>
            <person name="Salamov A."/>
            <person name="Salih N.S."/>
            <person name="Samson R.A."/>
            <person name="Sandor E."/>
            <person name="Sanguinetti M."/>
            <person name="Schuetze T."/>
            <person name="Sepcic K."/>
            <person name="Shelest E."/>
            <person name="Sherlock G."/>
            <person name="Sophianopoulou V."/>
            <person name="Squina F.M."/>
            <person name="Sun H."/>
            <person name="Susca A."/>
            <person name="Todd R.B."/>
            <person name="Tsang A."/>
            <person name="Unkles S.E."/>
            <person name="van de Wiele N."/>
            <person name="van Rossen-Uffink D."/>
            <person name="Oliveira J.V."/>
            <person name="Vesth T.C."/>
            <person name="Visser J."/>
            <person name="Yu J.-H."/>
            <person name="Zhou M."/>
            <person name="Andersen M.R."/>
            <person name="Archer D.B."/>
            <person name="Baker S.E."/>
            <person name="Benoit I."/>
            <person name="Brakhage A.A."/>
            <person name="Braus G.H."/>
            <person name="Fischer R."/>
            <person name="Frisvad J.C."/>
            <person name="Goldman G.H."/>
            <person name="Houbraken J."/>
            <person name="Oakley B."/>
            <person name="Pocsi I."/>
            <person name="Scazzocchio C."/>
            <person name="Seiboth B."/>
            <person name="vanKuyk P.A."/>
            <person name="Wortman J."/>
            <person name="Dyer P.S."/>
            <person name="Grigoriev I.V."/>
        </authorList>
    </citation>
    <scope>NUCLEOTIDE SEQUENCE [LARGE SCALE GENOMIC DNA]</scope>
    <source>
        <strain evidence="5">ITEM 5010</strain>
    </source>
</reference>
<dbReference type="InterPro" id="IPR016039">
    <property type="entry name" value="Thiolase-like"/>
</dbReference>
<protein>
    <recommendedName>
        <fullName evidence="3">Ketosynthase family 3 (KS3) domain-containing protein</fullName>
    </recommendedName>
</protein>
<keyword evidence="5" id="KW-1185">Reference proteome</keyword>
<dbReference type="InterPro" id="IPR016035">
    <property type="entry name" value="Acyl_Trfase/lysoPLipase"/>
</dbReference>
<feature type="non-terminal residue" evidence="4">
    <location>
        <position position="304"/>
    </location>
</feature>
<dbReference type="STRING" id="602072.A0A1R3RBZ8"/>
<dbReference type="PROSITE" id="PS52004">
    <property type="entry name" value="KS3_2"/>
    <property type="match status" value="1"/>
</dbReference>
<feature type="domain" description="Ketosynthase family 3 (KS3)" evidence="3">
    <location>
        <begin position="1"/>
        <end position="122"/>
    </location>
</feature>